<dbReference type="STRING" id="571298.SAMN04488026_11822"/>
<dbReference type="Pfam" id="PF04860">
    <property type="entry name" value="Phage_portal"/>
    <property type="match status" value="1"/>
</dbReference>
<dbReference type="OrthoDB" id="7592047at2"/>
<reference evidence="1 2" key="1">
    <citation type="submission" date="2016-10" db="EMBL/GenBank/DDBJ databases">
        <authorList>
            <person name="de Groot N.N."/>
        </authorList>
    </citation>
    <scope>NUCLEOTIDE SEQUENCE [LARGE SCALE GENOMIC DNA]</scope>
    <source>
        <strain evidence="1 2">DSM 25294</strain>
    </source>
</reference>
<accession>A0A1G9QLQ8</accession>
<name>A0A1G9QLQ8_9RHOB</name>
<dbReference type="Proteomes" id="UP000199382">
    <property type="component" value="Unassembled WGS sequence"/>
</dbReference>
<keyword evidence="2" id="KW-1185">Reference proteome</keyword>
<proteinExistence type="predicted"/>
<dbReference type="RefSeq" id="WP_139188630.1">
    <property type="nucleotide sequence ID" value="NZ_FNEK01000182.1"/>
</dbReference>
<feature type="non-terminal residue" evidence="1">
    <location>
        <position position="215"/>
    </location>
</feature>
<sequence length="215" mass="23311">MWPFTRTPKTEAKSLAAPDDALLETFGILPITSTGVTISAETALRVPAVSSAIRVISEAVASLDVSVKTPDGSQTIDNDPALQLLTSEANEWTSGYDLIRDLVIDALKQDVGGLAWVNRVNGKPVEIIRYRPGVISVEYDQNTGEPSYKINNRPEPAANIIHLRAPFGRAPLSLAREAIGVAYVGVPPMKWSTNWDSFIPFSGGPNDGWKARQTR</sequence>
<dbReference type="InterPro" id="IPR006944">
    <property type="entry name" value="Phage/GTA_portal"/>
</dbReference>
<protein>
    <submittedName>
        <fullName evidence="1">Phage portal protein</fullName>
    </submittedName>
</protein>
<evidence type="ECO:0000313" key="2">
    <source>
        <dbReference type="Proteomes" id="UP000199382"/>
    </source>
</evidence>
<organism evidence="1 2">
    <name type="scientific">Aliiruegeria lutimaris</name>
    <dbReference type="NCBI Taxonomy" id="571298"/>
    <lineage>
        <taxon>Bacteria</taxon>
        <taxon>Pseudomonadati</taxon>
        <taxon>Pseudomonadota</taxon>
        <taxon>Alphaproteobacteria</taxon>
        <taxon>Rhodobacterales</taxon>
        <taxon>Roseobacteraceae</taxon>
        <taxon>Aliiruegeria</taxon>
    </lineage>
</organism>
<evidence type="ECO:0000313" key="1">
    <source>
        <dbReference type="EMBL" id="SDM11953.1"/>
    </source>
</evidence>
<gene>
    <name evidence="1" type="ORF">SAMN04488026_11822</name>
</gene>
<dbReference type="EMBL" id="FNEK01000182">
    <property type="protein sequence ID" value="SDM11953.1"/>
    <property type="molecule type" value="Genomic_DNA"/>
</dbReference>
<dbReference type="AlphaFoldDB" id="A0A1G9QLQ8"/>